<keyword evidence="6" id="KW-0560">Oxidoreductase</keyword>
<evidence type="ECO:0000256" key="2">
    <source>
        <dbReference type="ARBA" id="ARBA00009967"/>
    </source>
</evidence>
<dbReference type="InterPro" id="IPR010795">
    <property type="entry name" value="Prenylcys_lyase"/>
</dbReference>
<evidence type="ECO:0000256" key="5">
    <source>
        <dbReference type="ARBA" id="ARBA00022827"/>
    </source>
</evidence>
<evidence type="ECO:0000256" key="4">
    <source>
        <dbReference type="ARBA" id="ARBA00022729"/>
    </source>
</evidence>
<dbReference type="PIRSF" id="PIRSF036292">
    <property type="entry name" value="Prenylcysteine_oxidase"/>
    <property type="match status" value="1"/>
</dbReference>
<dbReference type="InterPro" id="IPR017046">
    <property type="entry name" value="Prenylcysteine_Oxase1"/>
</dbReference>
<keyword evidence="3" id="KW-0285">Flavoprotein</keyword>
<dbReference type="GO" id="GO:0030327">
    <property type="term" value="P:prenylated protein catabolic process"/>
    <property type="evidence" value="ECO:0007669"/>
    <property type="project" value="TreeGrafter"/>
</dbReference>
<sequence>MRPMICLLSILGSAGLCNSQAQQVVLASYNSSRPPSSLSVAIIGAGAAGSSTAYHLSRFAAEANLAINITILERNSYVGGRSTTINAYDDPGYPLELGASIFVKVNHILVDAARTFNLTTSSFATAQIAGDRAPSLGIWDGNKFVITLSSSGATWWDTAKFLLRYGLAPIRTMRLMRTTVGKFLTMYDEPIFPFTSLTEAADNVDLLGVTSIPGTRYLFDNGISASFAHDVIQASTRVNYAQNLELFHGLETMVCMATDGAMAIQGGNWQIFDHFITASDANLLLNATAHSISRELDGTFTIQMASKSSQDCRTTSENFDAVVIAAPFEGSKISLGDMIHKPGPVGYVNLHVTIFTSPHRLSPGFFGLNGNDDVPRTVLTTLLCDDAPETCFSVDGTAPDFFSISLLTAVQNPGTGSTEYAYKVFSHTAPSDRWLQDMLSTAEGAAENPITWIHRKLWQSYPLETPKDTFELIQLHDKLWYTGGMDSFISTMETNALMGKNVAKLVVEELQSHNDSQRPRLRDSEWPLKDRRQTSFCNSTV</sequence>
<dbReference type="InterPro" id="IPR036188">
    <property type="entry name" value="FAD/NAD-bd_sf"/>
</dbReference>
<reference evidence="10 11" key="1">
    <citation type="journal article" date="2016" name="Sci. Rep.">
        <title>Peltaster fructicola genome reveals evolution from an invasive phytopathogen to an ectophytic parasite.</title>
        <authorList>
            <person name="Xu C."/>
            <person name="Chen H."/>
            <person name="Gleason M.L."/>
            <person name="Xu J.R."/>
            <person name="Liu H."/>
            <person name="Zhang R."/>
            <person name="Sun G."/>
        </authorList>
    </citation>
    <scope>NUCLEOTIDE SEQUENCE [LARGE SCALE GENOMIC DNA]</scope>
    <source>
        <strain evidence="10 11">LNHT1506</strain>
    </source>
</reference>
<dbReference type="PANTHER" id="PTHR15944">
    <property type="entry name" value="FARNESYLCYSTEINE LYASE"/>
    <property type="match status" value="1"/>
</dbReference>
<dbReference type="OrthoDB" id="437369at2759"/>
<comment type="cofactor">
    <cofactor evidence="1">
        <name>FAD</name>
        <dbReference type="ChEBI" id="CHEBI:57692"/>
    </cofactor>
</comment>
<feature type="chain" id="PRO_5026101748" description="Prenylcysteine lyase domain-containing protein" evidence="8">
    <location>
        <begin position="22"/>
        <end position="541"/>
    </location>
</feature>
<evidence type="ECO:0000313" key="11">
    <source>
        <dbReference type="Proteomes" id="UP000503462"/>
    </source>
</evidence>
<gene>
    <name evidence="10" type="ORF">AMS68_006097</name>
</gene>
<dbReference type="PANTHER" id="PTHR15944:SF0">
    <property type="entry name" value="PRENYLCYSTEINE LYASE DOMAIN-CONTAINING PROTEIN"/>
    <property type="match status" value="1"/>
</dbReference>
<evidence type="ECO:0000256" key="6">
    <source>
        <dbReference type="ARBA" id="ARBA00023002"/>
    </source>
</evidence>
<dbReference type="Pfam" id="PF07156">
    <property type="entry name" value="Prenylcys_lyase"/>
    <property type="match status" value="1"/>
</dbReference>
<feature type="domain" description="Prenylcysteine lyase" evidence="9">
    <location>
        <begin position="150"/>
        <end position="515"/>
    </location>
</feature>
<evidence type="ECO:0000256" key="8">
    <source>
        <dbReference type="SAM" id="SignalP"/>
    </source>
</evidence>
<evidence type="ECO:0000256" key="3">
    <source>
        <dbReference type="ARBA" id="ARBA00022630"/>
    </source>
</evidence>
<dbReference type="Proteomes" id="UP000503462">
    <property type="component" value="Chromosome 4"/>
</dbReference>
<accession>A0A6H0Y1Q2</accession>
<evidence type="ECO:0000256" key="1">
    <source>
        <dbReference type="ARBA" id="ARBA00001974"/>
    </source>
</evidence>
<dbReference type="Gene3D" id="3.50.50.60">
    <property type="entry name" value="FAD/NAD(P)-binding domain"/>
    <property type="match status" value="1"/>
</dbReference>
<keyword evidence="5" id="KW-0274">FAD</keyword>
<feature type="signal peptide" evidence="8">
    <location>
        <begin position="1"/>
        <end position="21"/>
    </location>
</feature>
<keyword evidence="4 8" id="KW-0732">Signal</keyword>
<proteinExistence type="inferred from homology"/>
<dbReference type="Pfam" id="PF13450">
    <property type="entry name" value="NAD_binding_8"/>
    <property type="match status" value="1"/>
</dbReference>
<dbReference type="GO" id="GO:0030328">
    <property type="term" value="P:prenylcysteine catabolic process"/>
    <property type="evidence" value="ECO:0007669"/>
    <property type="project" value="InterPro"/>
</dbReference>
<dbReference type="EMBL" id="CP051142">
    <property type="protein sequence ID" value="QIX00580.1"/>
    <property type="molecule type" value="Genomic_DNA"/>
</dbReference>
<keyword evidence="7" id="KW-0325">Glycoprotein</keyword>
<dbReference type="SUPFAM" id="SSF51905">
    <property type="entry name" value="FAD/NAD(P)-binding domain"/>
    <property type="match status" value="1"/>
</dbReference>
<dbReference type="GO" id="GO:0001735">
    <property type="term" value="F:prenylcysteine oxidase activity"/>
    <property type="evidence" value="ECO:0007669"/>
    <property type="project" value="InterPro"/>
</dbReference>
<evidence type="ECO:0000313" key="10">
    <source>
        <dbReference type="EMBL" id="QIX00580.1"/>
    </source>
</evidence>
<comment type="similarity">
    <text evidence="2">Belongs to the prenylcysteine oxidase family.</text>
</comment>
<dbReference type="AlphaFoldDB" id="A0A6H0Y1Q2"/>
<keyword evidence="11" id="KW-1185">Reference proteome</keyword>
<evidence type="ECO:0000256" key="7">
    <source>
        <dbReference type="ARBA" id="ARBA00023180"/>
    </source>
</evidence>
<organism evidence="10 11">
    <name type="scientific">Peltaster fructicola</name>
    <dbReference type="NCBI Taxonomy" id="286661"/>
    <lineage>
        <taxon>Eukaryota</taxon>
        <taxon>Fungi</taxon>
        <taxon>Dikarya</taxon>
        <taxon>Ascomycota</taxon>
        <taxon>Pezizomycotina</taxon>
        <taxon>Dothideomycetes</taxon>
        <taxon>Dothideomycetes incertae sedis</taxon>
        <taxon>Peltaster</taxon>
    </lineage>
</organism>
<protein>
    <recommendedName>
        <fullName evidence="9">Prenylcysteine lyase domain-containing protein</fullName>
    </recommendedName>
</protein>
<evidence type="ECO:0000259" key="9">
    <source>
        <dbReference type="Pfam" id="PF07156"/>
    </source>
</evidence>
<name>A0A6H0Y1Q2_9PEZI</name>